<dbReference type="Pfam" id="PF07813">
    <property type="entry name" value="LTXXQ"/>
    <property type="match status" value="1"/>
</dbReference>
<dbReference type="EMBL" id="LT962688">
    <property type="protein sequence ID" value="SOR32464.1"/>
    <property type="molecule type" value="Genomic_DNA"/>
</dbReference>
<feature type="chain" id="PRO_5014899404" description="LTXXQ motif family protein" evidence="1">
    <location>
        <begin position="23"/>
        <end position="171"/>
    </location>
</feature>
<gene>
    <name evidence="2" type="ORF">TK0001_5905</name>
</gene>
<evidence type="ECO:0000256" key="1">
    <source>
        <dbReference type="SAM" id="SignalP"/>
    </source>
</evidence>
<dbReference type="AlphaFoldDB" id="A0A2N9AYR5"/>
<organism evidence="2 3">
    <name type="scientific">Methylorubrum extorquens</name>
    <name type="common">Methylobacterium dichloromethanicum</name>
    <name type="synonym">Methylobacterium extorquens</name>
    <dbReference type="NCBI Taxonomy" id="408"/>
    <lineage>
        <taxon>Bacteria</taxon>
        <taxon>Pseudomonadati</taxon>
        <taxon>Pseudomonadota</taxon>
        <taxon>Alphaproteobacteria</taxon>
        <taxon>Hyphomicrobiales</taxon>
        <taxon>Methylobacteriaceae</taxon>
        <taxon>Methylorubrum</taxon>
    </lineage>
</organism>
<proteinExistence type="predicted"/>
<evidence type="ECO:0000313" key="2">
    <source>
        <dbReference type="EMBL" id="SOR32464.1"/>
    </source>
</evidence>
<reference evidence="3" key="1">
    <citation type="submission" date="2017-10" db="EMBL/GenBank/DDBJ databases">
        <authorList>
            <person name="Regsiter A."/>
            <person name="William W."/>
        </authorList>
    </citation>
    <scope>NUCLEOTIDE SEQUENCE [LARGE SCALE GENOMIC DNA]</scope>
</reference>
<accession>A0A2N9AYR5</accession>
<protein>
    <recommendedName>
        <fullName evidence="4">LTXXQ motif family protein</fullName>
    </recommendedName>
</protein>
<feature type="signal peptide" evidence="1">
    <location>
        <begin position="1"/>
        <end position="22"/>
    </location>
</feature>
<sequence>MQKRLIAMAAVFVLAGGPLALAEDVSRTGTLSDTGKLTQTDFKALTDARIGVVKAALQLTPDQQKYWPAIEEAIRTRAEARYSRLSKLQGRAAAQRADPDPLRLIRERAEIMDERANGLKKLADAWEPLYQTLSPDQKSRMRVVVTRVIGGLRDAAEHRRKELMDDDDDEG</sequence>
<dbReference type="GO" id="GO:0042597">
    <property type="term" value="C:periplasmic space"/>
    <property type="evidence" value="ECO:0007669"/>
    <property type="project" value="InterPro"/>
</dbReference>
<evidence type="ECO:0000313" key="3">
    <source>
        <dbReference type="Proteomes" id="UP000233769"/>
    </source>
</evidence>
<dbReference type="Proteomes" id="UP000233769">
    <property type="component" value="Chromosome tk0001"/>
</dbReference>
<evidence type="ECO:0008006" key="4">
    <source>
        <dbReference type="Google" id="ProtNLM"/>
    </source>
</evidence>
<dbReference type="InterPro" id="IPR012899">
    <property type="entry name" value="LTXXQ"/>
</dbReference>
<name>A0A2N9AYR5_METEX</name>
<keyword evidence="1" id="KW-0732">Signal</keyword>